<comment type="subcellular location">
    <subcellularLocation>
        <location evidence="1">Cell membrane</location>
        <topology evidence="1">Multi-pass membrane protein</topology>
    </subcellularLocation>
</comment>
<protein>
    <submittedName>
        <fullName evidence="9">Protein export membrane protein</fullName>
    </submittedName>
</protein>
<proteinExistence type="inferred from homology"/>
<dbReference type="Pfam" id="PF03176">
    <property type="entry name" value="MMPL"/>
    <property type="match status" value="1"/>
</dbReference>
<feature type="transmembrane region" description="Helical" evidence="7">
    <location>
        <begin position="216"/>
        <end position="234"/>
    </location>
</feature>
<evidence type="ECO:0000256" key="3">
    <source>
        <dbReference type="ARBA" id="ARBA00022475"/>
    </source>
</evidence>
<reference evidence="9 10" key="1">
    <citation type="submission" date="2015-09" db="EMBL/GenBank/DDBJ databases">
        <title>A metagenomics-based metabolic model of nitrate-dependent anaerobic oxidation of methane by Methanoperedens-like archaea.</title>
        <authorList>
            <person name="Arshad A."/>
            <person name="Speth D.R."/>
            <person name="De Graaf R.M."/>
            <person name="Op Den Camp H.J."/>
            <person name="Jetten M.S."/>
            <person name="Welte C.U."/>
        </authorList>
    </citation>
    <scope>NUCLEOTIDE SEQUENCE [LARGE SCALE GENOMIC DNA]</scope>
</reference>
<evidence type="ECO:0000256" key="6">
    <source>
        <dbReference type="ARBA" id="ARBA00023136"/>
    </source>
</evidence>
<evidence type="ECO:0000256" key="7">
    <source>
        <dbReference type="SAM" id="Phobius"/>
    </source>
</evidence>
<evidence type="ECO:0000256" key="4">
    <source>
        <dbReference type="ARBA" id="ARBA00022692"/>
    </source>
</evidence>
<keyword evidence="5 7" id="KW-1133">Transmembrane helix</keyword>
<gene>
    <name evidence="9" type="ORF">MPEBLZ_00923</name>
</gene>
<dbReference type="InterPro" id="IPR050545">
    <property type="entry name" value="Mycobact_MmpL"/>
</dbReference>
<feature type="transmembrane region" description="Helical" evidence="7">
    <location>
        <begin position="352"/>
        <end position="375"/>
    </location>
</feature>
<evidence type="ECO:0000256" key="5">
    <source>
        <dbReference type="ARBA" id="ARBA00022989"/>
    </source>
</evidence>
<comment type="similarity">
    <text evidence="2">Belongs to the resistance-nodulation-cell division (RND) (TC 2.A.6) family. MmpL subfamily.</text>
</comment>
<dbReference type="AlphaFoldDB" id="A0A0P8A8F4"/>
<dbReference type="GO" id="GO:0005886">
    <property type="term" value="C:plasma membrane"/>
    <property type="evidence" value="ECO:0007669"/>
    <property type="project" value="UniProtKB-SubCell"/>
</dbReference>
<evidence type="ECO:0000313" key="10">
    <source>
        <dbReference type="Proteomes" id="UP000050360"/>
    </source>
</evidence>
<feature type="transmembrane region" description="Helical" evidence="7">
    <location>
        <begin position="17"/>
        <end position="37"/>
    </location>
</feature>
<dbReference type="PANTHER" id="PTHR33406:SF6">
    <property type="entry name" value="MEMBRANE PROTEIN YDGH-RELATED"/>
    <property type="match status" value="1"/>
</dbReference>
<organism evidence="9 10">
    <name type="scientific">Candidatus Methanoperedens nitratireducens</name>
    <dbReference type="NCBI Taxonomy" id="1392998"/>
    <lineage>
        <taxon>Archaea</taxon>
        <taxon>Methanobacteriati</taxon>
        <taxon>Methanobacteriota</taxon>
        <taxon>Stenosarchaea group</taxon>
        <taxon>Methanomicrobia</taxon>
        <taxon>Methanosarcinales</taxon>
        <taxon>ANME-2 cluster</taxon>
        <taxon>Candidatus Methanoperedentaceae</taxon>
        <taxon>Candidatus Methanoperedens</taxon>
    </lineage>
</organism>
<keyword evidence="3" id="KW-1003">Cell membrane</keyword>
<keyword evidence="6 7" id="KW-0472">Membrane</keyword>
<dbReference type="Gene3D" id="1.20.1640.10">
    <property type="entry name" value="Multidrug efflux transporter AcrB transmembrane domain"/>
    <property type="match status" value="1"/>
</dbReference>
<feature type="transmembrane region" description="Helical" evidence="7">
    <location>
        <begin position="320"/>
        <end position="340"/>
    </location>
</feature>
<evidence type="ECO:0000256" key="1">
    <source>
        <dbReference type="ARBA" id="ARBA00004651"/>
    </source>
</evidence>
<dbReference type="SUPFAM" id="SSF82866">
    <property type="entry name" value="Multidrug efflux transporter AcrB transmembrane domain"/>
    <property type="match status" value="1"/>
</dbReference>
<dbReference type="InterPro" id="IPR004869">
    <property type="entry name" value="MMPL_dom"/>
</dbReference>
<evidence type="ECO:0000313" key="9">
    <source>
        <dbReference type="EMBL" id="KPQ44503.1"/>
    </source>
</evidence>
<evidence type="ECO:0000259" key="8">
    <source>
        <dbReference type="Pfam" id="PF03176"/>
    </source>
</evidence>
<sequence>MIKPLEKYSELITRHPFTVLVIMLLVTAYAIQMIGTIETKKSDMNSMLPKDVDSISTLKSIENEFGSTNFALFAVEIDPSNIGSDEVRDVRDHRVLPYLNQLTELAIHTDNVIEVTSAATVLKSINQGKLPQSEREVQELAGKNGLLDNYISKDYTIALVRIQTTDDVDLKSLEIELDKIINELPQPPGVTTTLGGVAMESVVMEKNIGPDMAKTSLYSLIGILIIILVLFRSIKYGFTPISTIIFGTVWAMGFVGFIGMGMSSQTSGVLSMIMGIGIDFGIQVVTRYRFEMANIPGLKESHPNIDLGPKDAMAVTLNNVTVPMLTTTLAALIGFEAMSLGKLTFLGDMGTIMSYGVAASMVAAITIVPAIIIILDTVDLKKHIKLFNRFEVRK</sequence>
<feature type="domain" description="Membrane transport protein MMPL" evidence="8">
    <location>
        <begin position="116"/>
        <end position="376"/>
    </location>
</feature>
<accession>A0A0P8A8F4</accession>
<comment type="caution">
    <text evidence="9">The sequence shown here is derived from an EMBL/GenBank/DDBJ whole genome shotgun (WGS) entry which is preliminary data.</text>
</comment>
<feature type="transmembrane region" description="Helical" evidence="7">
    <location>
        <begin position="240"/>
        <end position="262"/>
    </location>
</feature>
<dbReference type="Proteomes" id="UP000050360">
    <property type="component" value="Unassembled WGS sequence"/>
</dbReference>
<dbReference type="PANTHER" id="PTHR33406">
    <property type="entry name" value="MEMBRANE PROTEIN MJ1562-RELATED"/>
    <property type="match status" value="1"/>
</dbReference>
<evidence type="ECO:0000256" key="2">
    <source>
        <dbReference type="ARBA" id="ARBA00010157"/>
    </source>
</evidence>
<dbReference type="EMBL" id="LKCM01000079">
    <property type="protein sequence ID" value="KPQ44503.1"/>
    <property type="molecule type" value="Genomic_DNA"/>
</dbReference>
<name>A0A0P8A8F4_9EURY</name>
<keyword evidence="4 7" id="KW-0812">Transmembrane</keyword>